<reference evidence="6" key="1">
    <citation type="submission" date="2021-01" db="EMBL/GenBank/DDBJ databases">
        <title>Whole genome shotgun sequence of Actinoplanes rishiriensis NBRC 108556.</title>
        <authorList>
            <person name="Komaki H."/>
            <person name="Tamura T."/>
        </authorList>
    </citation>
    <scope>NUCLEOTIDE SEQUENCE</scope>
    <source>
        <strain evidence="6">NBRC 108556</strain>
    </source>
</reference>
<feature type="compositionally biased region" description="Basic and acidic residues" evidence="3">
    <location>
        <begin position="227"/>
        <end position="240"/>
    </location>
</feature>
<proteinExistence type="predicted"/>
<dbReference type="InterPro" id="IPR007055">
    <property type="entry name" value="BON_dom"/>
</dbReference>
<comment type="caution">
    <text evidence="6">The sequence shown here is derived from an EMBL/GenBank/DDBJ whole genome shotgun (WGS) entry which is preliminary data.</text>
</comment>
<dbReference type="PANTHER" id="PTHR43080">
    <property type="entry name" value="CBS DOMAIN-CONTAINING PROTEIN CBSX3, MITOCHONDRIAL"/>
    <property type="match status" value="1"/>
</dbReference>
<dbReference type="AlphaFoldDB" id="A0A919K4V7"/>
<keyword evidence="7" id="KW-1185">Reference proteome</keyword>
<dbReference type="PROSITE" id="PS50914">
    <property type="entry name" value="BON"/>
    <property type="match status" value="1"/>
</dbReference>
<dbReference type="Gene3D" id="3.10.580.10">
    <property type="entry name" value="CBS-domain"/>
    <property type="match status" value="1"/>
</dbReference>
<dbReference type="RefSeq" id="WP_203789086.1">
    <property type="nucleotide sequence ID" value="NZ_BOMV01000092.1"/>
</dbReference>
<dbReference type="Pfam" id="PF00571">
    <property type="entry name" value="CBS"/>
    <property type="match status" value="2"/>
</dbReference>
<evidence type="ECO:0000256" key="2">
    <source>
        <dbReference type="PROSITE-ProRule" id="PRU00703"/>
    </source>
</evidence>
<evidence type="ECO:0000313" key="7">
    <source>
        <dbReference type="Proteomes" id="UP000636960"/>
    </source>
</evidence>
<evidence type="ECO:0000259" key="4">
    <source>
        <dbReference type="PROSITE" id="PS50914"/>
    </source>
</evidence>
<feature type="domain" description="BON" evidence="4">
    <location>
        <begin position="140"/>
        <end position="209"/>
    </location>
</feature>
<dbReference type="InterPro" id="IPR000644">
    <property type="entry name" value="CBS_dom"/>
</dbReference>
<dbReference type="SUPFAM" id="SSF54631">
    <property type="entry name" value="CBS-domain pair"/>
    <property type="match status" value="1"/>
</dbReference>
<evidence type="ECO:0000256" key="1">
    <source>
        <dbReference type="ARBA" id="ARBA00023122"/>
    </source>
</evidence>
<name>A0A919K4V7_9ACTN</name>
<sequence length="249" mass="27105">MQPWTVRDVMTNEVLAVDYETPPADVVKTMTTYDVSAVAVVGEYDNVLGIVTRSDVLNGIDMRLADRPSRLPWRRPVVTPAWIARSAGEMMSAPAMTVEPDATLAEAGRRMRRSSVNRLLVAGPDQRLLGIVTAADLLKLHDRPDEEIRADVRQALAPLSTSDIAFDVHDGVATIAGTVADAPIADLLGPVVRAVPGVTAIRNEVIITAPPTLSAAPAVRQPHRPHHDWWPTRRPQRESRPTAALVARH</sequence>
<protein>
    <recommendedName>
        <fullName evidence="8">CBS domain-containing protein</fullName>
    </recommendedName>
</protein>
<dbReference type="PROSITE" id="PS51371">
    <property type="entry name" value="CBS"/>
    <property type="match status" value="2"/>
</dbReference>
<evidence type="ECO:0000313" key="6">
    <source>
        <dbReference type="EMBL" id="GIF00861.1"/>
    </source>
</evidence>
<dbReference type="Proteomes" id="UP000636960">
    <property type="component" value="Unassembled WGS sequence"/>
</dbReference>
<dbReference type="PANTHER" id="PTHR43080:SF29">
    <property type="entry name" value="OS02G0818000 PROTEIN"/>
    <property type="match status" value="1"/>
</dbReference>
<dbReference type="InterPro" id="IPR051257">
    <property type="entry name" value="Diverse_CBS-Domain"/>
</dbReference>
<dbReference type="Pfam" id="PF04972">
    <property type="entry name" value="BON"/>
    <property type="match status" value="1"/>
</dbReference>
<keyword evidence="1 2" id="KW-0129">CBS domain</keyword>
<evidence type="ECO:0000256" key="3">
    <source>
        <dbReference type="SAM" id="MobiDB-lite"/>
    </source>
</evidence>
<dbReference type="Gene3D" id="3.30.1340.30">
    <property type="match status" value="1"/>
</dbReference>
<feature type="domain" description="CBS" evidence="5">
    <location>
        <begin position="90"/>
        <end position="147"/>
    </location>
</feature>
<feature type="region of interest" description="Disordered" evidence="3">
    <location>
        <begin position="216"/>
        <end position="249"/>
    </location>
</feature>
<gene>
    <name evidence="6" type="ORF">Ari01nite_83250</name>
</gene>
<evidence type="ECO:0000259" key="5">
    <source>
        <dbReference type="PROSITE" id="PS51371"/>
    </source>
</evidence>
<feature type="domain" description="CBS" evidence="5">
    <location>
        <begin position="10"/>
        <end position="67"/>
    </location>
</feature>
<dbReference type="InterPro" id="IPR046342">
    <property type="entry name" value="CBS_dom_sf"/>
</dbReference>
<dbReference type="SMART" id="SM00116">
    <property type="entry name" value="CBS"/>
    <property type="match status" value="2"/>
</dbReference>
<accession>A0A919K4V7</accession>
<dbReference type="EMBL" id="BOMV01000092">
    <property type="protein sequence ID" value="GIF00861.1"/>
    <property type="molecule type" value="Genomic_DNA"/>
</dbReference>
<organism evidence="6 7">
    <name type="scientific">Paractinoplanes rishiriensis</name>
    <dbReference type="NCBI Taxonomy" id="1050105"/>
    <lineage>
        <taxon>Bacteria</taxon>
        <taxon>Bacillati</taxon>
        <taxon>Actinomycetota</taxon>
        <taxon>Actinomycetes</taxon>
        <taxon>Micromonosporales</taxon>
        <taxon>Micromonosporaceae</taxon>
        <taxon>Paractinoplanes</taxon>
    </lineage>
</organism>
<evidence type="ECO:0008006" key="8">
    <source>
        <dbReference type="Google" id="ProtNLM"/>
    </source>
</evidence>